<organism evidence="1 2">
    <name type="scientific">Candidatus Entotheonella gemina</name>
    <dbReference type="NCBI Taxonomy" id="1429439"/>
    <lineage>
        <taxon>Bacteria</taxon>
        <taxon>Pseudomonadati</taxon>
        <taxon>Nitrospinota/Tectimicrobiota group</taxon>
        <taxon>Candidatus Tectimicrobiota</taxon>
        <taxon>Candidatus Entotheonellia</taxon>
        <taxon>Candidatus Entotheonellales</taxon>
        <taxon>Candidatus Entotheonellaceae</taxon>
        <taxon>Candidatus Entotheonella</taxon>
    </lineage>
</organism>
<reference evidence="1 2" key="1">
    <citation type="journal article" date="2014" name="Nature">
        <title>An environmental bacterial taxon with a large and distinct metabolic repertoire.</title>
        <authorList>
            <person name="Wilson M.C."/>
            <person name="Mori T."/>
            <person name="Ruckert C."/>
            <person name="Uria A.R."/>
            <person name="Helf M.J."/>
            <person name="Takada K."/>
            <person name="Gernert C."/>
            <person name="Steffens U.A."/>
            <person name="Heycke N."/>
            <person name="Schmitt S."/>
            <person name="Rinke C."/>
            <person name="Helfrich E.J."/>
            <person name="Brachmann A.O."/>
            <person name="Gurgui C."/>
            <person name="Wakimoto T."/>
            <person name="Kracht M."/>
            <person name="Crusemann M."/>
            <person name="Hentschel U."/>
            <person name="Abe I."/>
            <person name="Matsunaga S."/>
            <person name="Kalinowski J."/>
            <person name="Takeyama H."/>
            <person name="Piel J."/>
        </authorList>
    </citation>
    <scope>NUCLEOTIDE SEQUENCE [LARGE SCALE GENOMIC DNA]</scope>
    <source>
        <strain evidence="2">TSY2</strain>
    </source>
</reference>
<evidence type="ECO:0000313" key="2">
    <source>
        <dbReference type="Proteomes" id="UP000019140"/>
    </source>
</evidence>
<proteinExistence type="predicted"/>
<name>W4LYY2_9BACT</name>
<sequence length="64" mass="7120">MKVISAKILDATHLELSEPIAVPPGATIEISIPDEREEAQEWQEAARAHFLDAYDEQDSLSDDL</sequence>
<evidence type="ECO:0000313" key="1">
    <source>
        <dbReference type="EMBL" id="ETX02951.1"/>
    </source>
</evidence>
<accession>W4LYY2</accession>
<gene>
    <name evidence="1" type="ORF">ETSY2_34460</name>
</gene>
<dbReference type="EMBL" id="AZHX01001478">
    <property type="protein sequence ID" value="ETX02951.1"/>
    <property type="molecule type" value="Genomic_DNA"/>
</dbReference>
<dbReference type="AlphaFoldDB" id="W4LYY2"/>
<protein>
    <submittedName>
        <fullName evidence="1">Uncharacterized protein</fullName>
    </submittedName>
</protein>
<dbReference type="HOGENOM" id="CLU_2859342_0_0_7"/>
<dbReference type="Proteomes" id="UP000019140">
    <property type="component" value="Unassembled WGS sequence"/>
</dbReference>
<keyword evidence="2" id="KW-1185">Reference proteome</keyword>
<comment type="caution">
    <text evidence="1">The sequence shown here is derived from an EMBL/GenBank/DDBJ whole genome shotgun (WGS) entry which is preliminary data.</text>
</comment>